<evidence type="ECO:0000256" key="1">
    <source>
        <dbReference type="ARBA" id="ARBA00008791"/>
    </source>
</evidence>
<dbReference type="CDD" id="cd00293">
    <property type="entry name" value="USP-like"/>
    <property type="match status" value="1"/>
</dbReference>
<dbReference type="InterPro" id="IPR006015">
    <property type="entry name" value="Universal_stress_UspA"/>
</dbReference>
<evidence type="ECO:0000313" key="3">
    <source>
        <dbReference type="EMBL" id="MBK1630642.1"/>
    </source>
</evidence>
<evidence type="ECO:0000313" key="4">
    <source>
        <dbReference type="Proteomes" id="UP000748752"/>
    </source>
</evidence>
<protein>
    <submittedName>
        <fullName evidence="3">Universal stress protein</fullName>
    </submittedName>
</protein>
<dbReference type="Proteomes" id="UP000748752">
    <property type="component" value="Unassembled WGS sequence"/>
</dbReference>
<dbReference type="Gene3D" id="3.40.50.620">
    <property type="entry name" value="HUPs"/>
    <property type="match status" value="1"/>
</dbReference>
<dbReference type="Pfam" id="PF00582">
    <property type="entry name" value="Usp"/>
    <property type="match status" value="1"/>
</dbReference>
<dbReference type="InterPro" id="IPR014729">
    <property type="entry name" value="Rossmann-like_a/b/a_fold"/>
</dbReference>
<dbReference type="InterPro" id="IPR006016">
    <property type="entry name" value="UspA"/>
</dbReference>
<dbReference type="PANTHER" id="PTHR46268:SF6">
    <property type="entry name" value="UNIVERSAL STRESS PROTEIN UP12"/>
    <property type="match status" value="1"/>
</dbReference>
<comment type="similarity">
    <text evidence="1">Belongs to the universal stress protein A family.</text>
</comment>
<dbReference type="RefSeq" id="WP_200235709.1">
    <property type="nucleotide sequence ID" value="NZ_NRRV01000014.1"/>
</dbReference>
<gene>
    <name evidence="3" type="ORF">CKO31_07765</name>
</gene>
<dbReference type="SUPFAM" id="SSF52402">
    <property type="entry name" value="Adenine nucleotide alpha hydrolases-like"/>
    <property type="match status" value="1"/>
</dbReference>
<evidence type="ECO:0000259" key="2">
    <source>
        <dbReference type="Pfam" id="PF00582"/>
    </source>
</evidence>
<keyword evidence="4" id="KW-1185">Reference proteome</keyword>
<dbReference type="PRINTS" id="PR01438">
    <property type="entry name" value="UNVRSLSTRESS"/>
</dbReference>
<comment type="caution">
    <text evidence="3">The sequence shown here is derived from an EMBL/GenBank/DDBJ whole genome shotgun (WGS) entry which is preliminary data.</text>
</comment>
<reference evidence="3 4" key="1">
    <citation type="journal article" date="2020" name="Microorganisms">
        <title>Osmotic Adaptation and Compatible Solute Biosynthesis of Phototrophic Bacteria as Revealed from Genome Analyses.</title>
        <authorList>
            <person name="Imhoff J.F."/>
            <person name="Rahn T."/>
            <person name="Kunzel S."/>
            <person name="Keller A."/>
            <person name="Neulinger S.C."/>
        </authorList>
    </citation>
    <scope>NUCLEOTIDE SEQUENCE [LARGE SCALE GENOMIC DNA]</scope>
    <source>
        <strain evidence="3 4">DSM 6210</strain>
    </source>
</reference>
<name>A0ABS1CFN7_9GAMM</name>
<accession>A0ABS1CFN7</accession>
<organism evidence="3 4">
    <name type="scientific">Thiohalocapsa halophila</name>
    <dbReference type="NCBI Taxonomy" id="69359"/>
    <lineage>
        <taxon>Bacteria</taxon>
        <taxon>Pseudomonadati</taxon>
        <taxon>Pseudomonadota</taxon>
        <taxon>Gammaproteobacteria</taxon>
        <taxon>Chromatiales</taxon>
        <taxon>Chromatiaceae</taxon>
        <taxon>Thiohalocapsa</taxon>
    </lineage>
</organism>
<dbReference type="EMBL" id="NRRV01000014">
    <property type="protein sequence ID" value="MBK1630642.1"/>
    <property type="molecule type" value="Genomic_DNA"/>
</dbReference>
<dbReference type="PANTHER" id="PTHR46268">
    <property type="entry name" value="STRESS RESPONSE PROTEIN NHAX"/>
    <property type="match status" value="1"/>
</dbReference>
<sequence length="141" mass="15642">MTKVLLPVDGSTFSERALDYVLEMAKGEEPIQVHLLTVQLPIDSGHARMFVSDDDIAAYHRDEGMAVLKPYMERLDAAGVSYNWHVLVGHVAQSIARFAKEQKFDKVVMGTHGRSGLTQLLMGSVAQNVIRRLKIPVALVK</sequence>
<proteinExistence type="inferred from homology"/>
<feature type="domain" description="UspA" evidence="2">
    <location>
        <begin position="2"/>
        <end position="141"/>
    </location>
</feature>